<dbReference type="Proteomes" id="UP000037084">
    <property type="component" value="Unassembled WGS sequence"/>
</dbReference>
<reference evidence="3" key="1">
    <citation type="submission" date="2015-07" db="EMBL/GenBank/DDBJ databases">
        <authorList>
            <consortium name="Consortium for Microbial Forensics and Genomics (microFORGE)"/>
            <person name="Knight B.M."/>
            <person name="Roberts D.P."/>
            <person name="Lin D."/>
            <person name="Hari K."/>
            <person name="Fletcher J."/>
            <person name="Melcher U."/>
            <person name="Blagden T."/>
            <person name="Winegar R.A."/>
        </authorList>
    </citation>
    <scope>NUCLEOTIDE SEQUENCE [LARGE SCALE GENOMIC DNA]</scope>
    <source>
        <strain evidence="3">NRRL B-1447</strain>
    </source>
</reference>
<feature type="region of interest" description="Disordered" evidence="1">
    <location>
        <begin position="73"/>
        <end position="119"/>
    </location>
</feature>
<comment type="caution">
    <text evidence="2">The sequence shown here is derived from an EMBL/GenBank/DDBJ whole genome shotgun (WGS) entry which is preliminary data.</text>
</comment>
<evidence type="ECO:0000313" key="3">
    <source>
        <dbReference type="Proteomes" id="UP000037084"/>
    </source>
</evidence>
<accession>A0A0L8MXN3</accession>
<proteinExistence type="predicted"/>
<dbReference type="AlphaFoldDB" id="A0A0L8MXN3"/>
<organism evidence="2 3">
    <name type="scientific">Streptomyces virginiae</name>
    <name type="common">Streptomyces cinnamonensis</name>
    <dbReference type="NCBI Taxonomy" id="1961"/>
    <lineage>
        <taxon>Bacteria</taxon>
        <taxon>Bacillati</taxon>
        <taxon>Actinomycetota</taxon>
        <taxon>Actinomycetes</taxon>
        <taxon>Kitasatosporales</taxon>
        <taxon>Streptomycetaceae</taxon>
        <taxon>Streptomyces</taxon>
    </lineage>
</organism>
<name>A0A0L8MXN3_STRVG</name>
<evidence type="ECO:0000313" key="2">
    <source>
        <dbReference type="EMBL" id="KOG55123.1"/>
    </source>
</evidence>
<gene>
    <name evidence="2" type="ORF">ADK75_11840</name>
</gene>
<evidence type="ECO:0000256" key="1">
    <source>
        <dbReference type="SAM" id="MobiDB-lite"/>
    </source>
</evidence>
<protein>
    <submittedName>
        <fullName evidence="2">Uncharacterized protein</fullName>
    </submittedName>
</protein>
<dbReference type="EMBL" id="LGUV01000116">
    <property type="protein sequence ID" value="KOG55123.1"/>
    <property type="molecule type" value="Genomic_DNA"/>
</dbReference>
<sequence>MGLAANDVDQARSGMTETVGEILHGPRLPATVGLSGDMPVVAADKRPDMAGIQPDILLDGLHTATAARCPAHDAHPVLPAPSGTPPLIQMGPHLLPIRQDNDHPSRAPRHPSPLNQPAS</sequence>